<feature type="signal peptide" evidence="5">
    <location>
        <begin position="1"/>
        <end position="30"/>
    </location>
</feature>
<dbReference type="PROSITE" id="PS51257">
    <property type="entry name" value="PROKAR_LIPOPROTEIN"/>
    <property type="match status" value="1"/>
</dbReference>
<dbReference type="Pfam" id="PF00753">
    <property type="entry name" value="Lactamase_B"/>
    <property type="match status" value="1"/>
</dbReference>
<dbReference type="PANTHER" id="PTHR43223">
    <property type="entry name" value="ALKYL/ARYL-SULFATASE"/>
    <property type="match status" value="1"/>
</dbReference>
<accession>A0A3S9HIF3</accession>
<dbReference type="GO" id="GO:0018909">
    <property type="term" value="P:dodecyl sulfate metabolic process"/>
    <property type="evidence" value="ECO:0007669"/>
    <property type="project" value="InterPro"/>
</dbReference>
<evidence type="ECO:0000313" key="7">
    <source>
        <dbReference type="EMBL" id="AZP11874.1"/>
    </source>
</evidence>
<gene>
    <name evidence="7" type="ORF">EJN92_07585</name>
</gene>
<evidence type="ECO:0000256" key="3">
    <source>
        <dbReference type="ARBA" id="ARBA00022833"/>
    </source>
</evidence>
<dbReference type="InterPro" id="IPR036866">
    <property type="entry name" value="RibonucZ/Hydroxyglut_hydro"/>
</dbReference>
<comment type="similarity">
    <text evidence="4">Belongs to the metallo-beta-lactamase superfamily. Type III sulfatase family.</text>
</comment>
<keyword evidence="5" id="KW-0732">Signal</keyword>
<dbReference type="Gene3D" id="3.30.1050.10">
    <property type="entry name" value="SCP2 sterol-binding domain"/>
    <property type="match status" value="1"/>
</dbReference>
<dbReference type="InterPro" id="IPR038536">
    <property type="entry name" value="Alkyl/aryl-sulf_dimr_sf"/>
</dbReference>
<dbReference type="InterPro" id="IPR044097">
    <property type="entry name" value="Bds1/SdsA1_MBL-fold"/>
</dbReference>
<evidence type="ECO:0000313" key="8">
    <source>
        <dbReference type="Proteomes" id="UP000275663"/>
    </source>
</evidence>
<evidence type="ECO:0000256" key="1">
    <source>
        <dbReference type="ARBA" id="ARBA00022723"/>
    </source>
</evidence>
<dbReference type="SUPFAM" id="SSF55718">
    <property type="entry name" value="SCP-like"/>
    <property type="match status" value="1"/>
</dbReference>
<dbReference type="Pfam" id="PF14863">
    <property type="entry name" value="Alkyl_sulf_dimr"/>
    <property type="match status" value="1"/>
</dbReference>
<dbReference type="SUPFAM" id="SSF56281">
    <property type="entry name" value="Metallo-hydrolase/oxidoreductase"/>
    <property type="match status" value="1"/>
</dbReference>
<feature type="domain" description="Metallo-beta-lactamase" evidence="6">
    <location>
        <begin position="133"/>
        <end position="354"/>
    </location>
</feature>
<dbReference type="Pfam" id="PF14864">
    <property type="entry name" value="Alkyl_sulf_C"/>
    <property type="match status" value="1"/>
</dbReference>
<dbReference type="Gene3D" id="3.60.15.30">
    <property type="entry name" value="Metallo-beta-lactamase domain"/>
    <property type="match status" value="1"/>
</dbReference>
<dbReference type="FunFam" id="3.60.15.30:FF:000001">
    <property type="entry name" value="Alkyl/aryl-sulfatase BDS1"/>
    <property type="match status" value="1"/>
</dbReference>
<dbReference type="SMART" id="SM00849">
    <property type="entry name" value="Lactamase_B"/>
    <property type="match status" value="1"/>
</dbReference>
<dbReference type="AlphaFoldDB" id="A0A3S9HIF3"/>
<dbReference type="GO" id="GO:0018741">
    <property type="term" value="F:linear primary-alkylsulfatase activity"/>
    <property type="evidence" value="ECO:0007669"/>
    <property type="project" value="InterPro"/>
</dbReference>
<feature type="chain" id="PRO_5019184769" evidence="5">
    <location>
        <begin position="31"/>
        <end position="661"/>
    </location>
</feature>
<dbReference type="InterPro" id="IPR029229">
    <property type="entry name" value="Alkyl_sulf_C"/>
</dbReference>
<dbReference type="RefSeq" id="WP_126127256.1">
    <property type="nucleotide sequence ID" value="NZ_CP034464.1"/>
</dbReference>
<keyword evidence="3" id="KW-0862">Zinc</keyword>
<keyword evidence="8" id="KW-1185">Reference proteome</keyword>
<organism evidence="7 8">
    <name type="scientific">Undibacterium parvum</name>
    <dbReference type="NCBI Taxonomy" id="401471"/>
    <lineage>
        <taxon>Bacteria</taxon>
        <taxon>Pseudomonadati</taxon>
        <taxon>Pseudomonadota</taxon>
        <taxon>Betaproteobacteria</taxon>
        <taxon>Burkholderiales</taxon>
        <taxon>Oxalobacteraceae</taxon>
        <taxon>Undibacterium</taxon>
    </lineage>
</organism>
<reference evidence="7 8" key="1">
    <citation type="journal article" date="2011" name="Int. J. Syst. Evol. Microbiol.">
        <title>Description of Undibacterium oligocarboniphilum sp. nov., isolated from purified water, and Undibacterium pigrum strain CCUG 49012 as the type strain of Undibacterium parvum sp. nov., and emended descriptions of the genus Undibacterium and the species Undibacterium pigrum.</title>
        <authorList>
            <person name="Eder W."/>
            <person name="Wanner G."/>
            <person name="Ludwig W."/>
            <person name="Busse H.J."/>
            <person name="Ziemke-Kageler F."/>
            <person name="Lang E."/>
        </authorList>
    </citation>
    <scope>NUCLEOTIDE SEQUENCE [LARGE SCALE GENOMIC DNA]</scope>
    <source>
        <strain evidence="7 8">DSM 23061</strain>
    </source>
</reference>
<evidence type="ECO:0000256" key="4">
    <source>
        <dbReference type="ARBA" id="ARBA00033751"/>
    </source>
</evidence>
<evidence type="ECO:0000259" key="6">
    <source>
        <dbReference type="SMART" id="SM00849"/>
    </source>
</evidence>
<keyword evidence="2 7" id="KW-0378">Hydrolase</keyword>
<dbReference type="PANTHER" id="PTHR43223:SF1">
    <property type="entry name" value="ALKYL_ARYL-SULFATASE BDS1"/>
    <property type="match status" value="1"/>
</dbReference>
<dbReference type="OrthoDB" id="9815874at2"/>
<evidence type="ECO:0000256" key="5">
    <source>
        <dbReference type="SAM" id="SignalP"/>
    </source>
</evidence>
<evidence type="ECO:0000256" key="2">
    <source>
        <dbReference type="ARBA" id="ARBA00022801"/>
    </source>
</evidence>
<protein>
    <submittedName>
        <fullName evidence="7">MBL fold metallo-hydrolase</fullName>
    </submittedName>
</protein>
<dbReference type="InterPro" id="IPR029228">
    <property type="entry name" value="Alkyl_sulf_dimr"/>
</dbReference>
<name>A0A3S9HIF3_9BURK</name>
<keyword evidence="1" id="KW-0479">Metal-binding</keyword>
<proteinExistence type="inferred from homology"/>
<dbReference type="GO" id="GO:0046872">
    <property type="term" value="F:metal ion binding"/>
    <property type="evidence" value="ECO:0007669"/>
    <property type="project" value="UniProtKB-KW"/>
</dbReference>
<dbReference type="InterPro" id="IPR052195">
    <property type="entry name" value="Bact_Alkyl/Aryl-Sulfatase"/>
</dbReference>
<dbReference type="Gene3D" id="1.25.40.880">
    <property type="entry name" value="Alkyl sulfatase, dimerisation domain"/>
    <property type="match status" value="1"/>
</dbReference>
<dbReference type="InterPro" id="IPR036527">
    <property type="entry name" value="SCP2_sterol-bd_dom_sf"/>
</dbReference>
<dbReference type="Proteomes" id="UP000275663">
    <property type="component" value="Chromosome"/>
</dbReference>
<dbReference type="CDD" id="cd07710">
    <property type="entry name" value="arylsulfatase_Sdsa1-like_MBL-fold"/>
    <property type="match status" value="1"/>
</dbReference>
<dbReference type="KEGG" id="upv:EJN92_07585"/>
<dbReference type="GO" id="GO:0046983">
    <property type="term" value="F:protein dimerization activity"/>
    <property type="evidence" value="ECO:0007669"/>
    <property type="project" value="InterPro"/>
</dbReference>
<sequence>MQKNSKRTGLAGLSALAAMLLLLSACNKNAGIGGKAGDASSSTMKSNQAFAQELKLDDGQDFADAKRGLIARPSGQILGADGTVLIDFDAFKFIEGKAPDTVNPSLWRHAMLNAQIGLFKVTDGIYQLRGFDIANITLIEGDSGWIVVDTLTSRESAAAALAFARQHLGNKAVTAIIFTHSHADHFGGALGIISQQELAQRKIPIIASEGFMEEATSENLMVGTAMGRRSSYQFGKDLERSAKGMVDTGLGKGVAYGNFGILQPTVIIKQASQEMRLDGVRMVFHNVPGAEAPAEMSFSIPDKKAYGGAENLAQTMHNLLPVRGAKVRDALRWSNYMEQALEQTADAEVYFGQHNWPIWGHERIAEFITKHRDVYKYTHDQSVRLINAGYTPREIAETVKLPKSLSSYFGARGYYGDLRHNVKAVYQHYLGAYDGNPANLNPLPPQESARHYLELIGGADKAVAAAQLAFDKGDYRWAAELLNQAVFGQPDHRGAKELLARTYDQMGYMAEAATWRNSYLTAAAELRNGPPKTGINRANFSDMLMQTPIERFLEAMAAGLDGPAAEGKDIMINLILTDAQESFVLWIENAVLHFKKAPPAASANASLTLTKGIFIKMMAGTAGVKDTLFSDDLKVEGSKLDLVRFFTLIDKAPGTFAIVSK</sequence>
<dbReference type="InterPro" id="IPR001279">
    <property type="entry name" value="Metallo-B-lactamas"/>
</dbReference>
<dbReference type="EMBL" id="CP034464">
    <property type="protein sequence ID" value="AZP11874.1"/>
    <property type="molecule type" value="Genomic_DNA"/>
</dbReference>